<name>A0ABV5TD93_9ACTN</name>
<gene>
    <name evidence="1" type="ORF">ACFFRH_11445</name>
</gene>
<dbReference type="EMBL" id="JBHMBS010000004">
    <property type="protein sequence ID" value="MFB9676105.1"/>
    <property type="molecule type" value="Genomic_DNA"/>
</dbReference>
<sequence>MPSPDGNQEIAERADLGLEGVGGVGQGEEVPELAYLARCDDWQ</sequence>
<reference evidence="1 2" key="1">
    <citation type="submission" date="2024-09" db="EMBL/GenBank/DDBJ databases">
        <authorList>
            <person name="Sun Q."/>
            <person name="Mori K."/>
        </authorList>
    </citation>
    <scope>NUCLEOTIDE SEQUENCE [LARGE SCALE GENOMIC DNA]</scope>
    <source>
        <strain evidence="1 2">JCM 3028</strain>
    </source>
</reference>
<proteinExistence type="predicted"/>
<comment type="caution">
    <text evidence="1">The sequence shown here is derived from an EMBL/GenBank/DDBJ whole genome shotgun (WGS) entry which is preliminary data.</text>
</comment>
<evidence type="ECO:0000313" key="2">
    <source>
        <dbReference type="Proteomes" id="UP001589610"/>
    </source>
</evidence>
<protein>
    <submittedName>
        <fullName evidence="1">Uncharacterized protein</fullName>
    </submittedName>
</protein>
<organism evidence="1 2">
    <name type="scientific">Streptosporangium vulgare</name>
    <dbReference type="NCBI Taxonomy" id="46190"/>
    <lineage>
        <taxon>Bacteria</taxon>
        <taxon>Bacillati</taxon>
        <taxon>Actinomycetota</taxon>
        <taxon>Actinomycetes</taxon>
        <taxon>Streptosporangiales</taxon>
        <taxon>Streptosporangiaceae</taxon>
        <taxon>Streptosporangium</taxon>
    </lineage>
</organism>
<evidence type="ECO:0000313" key="1">
    <source>
        <dbReference type="EMBL" id="MFB9676105.1"/>
    </source>
</evidence>
<accession>A0ABV5TD93</accession>
<keyword evidence="2" id="KW-1185">Reference proteome</keyword>
<dbReference type="Proteomes" id="UP001589610">
    <property type="component" value="Unassembled WGS sequence"/>
</dbReference>